<comment type="similarity">
    <text evidence="1">Belongs to the short-chain fatty acyl-CoA assimilation regulator (ScfR) family.</text>
</comment>
<dbReference type="PANTHER" id="PTHR36924">
    <property type="entry name" value="ANTITOXIN HIGA-1"/>
    <property type="match status" value="1"/>
</dbReference>
<name>A0A523UQZ1_UNCT6</name>
<evidence type="ECO:0000259" key="3">
    <source>
        <dbReference type="PROSITE" id="PS50943"/>
    </source>
</evidence>
<proteinExistence type="inferred from homology"/>
<dbReference type="InterPro" id="IPR013430">
    <property type="entry name" value="Toxin_antidote_HigA"/>
</dbReference>
<accession>A0A523UQZ1</accession>
<evidence type="ECO:0000313" key="4">
    <source>
        <dbReference type="EMBL" id="TET44829.1"/>
    </source>
</evidence>
<feature type="domain" description="HTH cro/C1-type" evidence="3">
    <location>
        <begin position="21"/>
        <end position="75"/>
    </location>
</feature>
<dbReference type="Gene3D" id="1.10.10.2910">
    <property type="match status" value="1"/>
</dbReference>
<dbReference type="GO" id="GO:0003677">
    <property type="term" value="F:DNA binding"/>
    <property type="evidence" value="ECO:0007669"/>
    <property type="project" value="UniProtKB-KW"/>
</dbReference>
<dbReference type="InterPro" id="IPR010982">
    <property type="entry name" value="Lambda_DNA-bd_dom_sf"/>
</dbReference>
<dbReference type="EMBL" id="SOJN01000108">
    <property type="protein sequence ID" value="TET44829.1"/>
    <property type="molecule type" value="Genomic_DNA"/>
</dbReference>
<protein>
    <submittedName>
        <fullName evidence="4">Addiction module antidote protein, HigA family</fullName>
    </submittedName>
</protein>
<dbReference type="PROSITE" id="PS50943">
    <property type="entry name" value="HTH_CROC1"/>
    <property type="match status" value="1"/>
</dbReference>
<dbReference type="InterPro" id="IPR010359">
    <property type="entry name" value="IrrE_HExxH"/>
</dbReference>
<comment type="caution">
    <text evidence="4">The sequence shown here is derived from an EMBL/GenBank/DDBJ whole genome shotgun (WGS) entry which is preliminary data.</text>
</comment>
<dbReference type="SMART" id="SM00530">
    <property type="entry name" value="HTH_XRE"/>
    <property type="match status" value="1"/>
</dbReference>
<dbReference type="InterPro" id="IPR001387">
    <property type="entry name" value="Cro/C1-type_HTH"/>
</dbReference>
<gene>
    <name evidence="4" type="primary">higA</name>
    <name evidence="4" type="ORF">E3J62_09240</name>
</gene>
<dbReference type="Pfam" id="PF06114">
    <property type="entry name" value="Peptidase_M78"/>
    <property type="match status" value="1"/>
</dbReference>
<dbReference type="AlphaFoldDB" id="A0A523UQZ1"/>
<keyword evidence="2" id="KW-0238">DNA-binding</keyword>
<evidence type="ECO:0000256" key="1">
    <source>
        <dbReference type="ARBA" id="ARBA00007227"/>
    </source>
</evidence>
<reference evidence="4 5" key="1">
    <citation type="submission" date="2019-03" db="EMBL/GenBank/DDBJ databases">
        <title>Metabolic potential of uncultured bacteria and archaea associated with petroleum seepage in deep-sea sediments.</title>
        <authorList>
            <person name="Dong X."/>
            <person name="Hubert C."/>
        </authorList>
    </citation>
    <scope>NUCLEOTIDE SEQUENCE [LARGE SCALE GENOMIC DNA]</scope>
    <source>
        <strain evidence="4">E44_bin18</strain>
    </source>
</reference>
<evidence type="ECO:0000256" key="2">
    <source>
        <dbReference type="ARBA" id="ARBA00023125"/>
    </source>
</evidence>
<evidence type="ECO:0000313" key="5">
    <source>
        <dbReference type="Proteomes" id="UP000315525"/>
    </source>
</evidence>
<dbReference type="PANTHER" id="PTHR36924:SF1">
    <property type="entry name" value="ANTITOXIN HIGA-1"/>
    <property type="match status" value="1"/>
</dbReference>
<dbReference type="Pfam" id="PF01381">
    <property type="entry name" value="HTH_3"/>
    <property type="match status" value="1"/>
</dbReference>
<dbReference type="SUPFAM" id="SSF47413">
    <property type="entry name" value="lambda repressor-like DNA-binding domains"/>
    <property type="match status" value="1"/>
</dbReference>
<dbReference type="Gene3D" id="1.10.260.40">
    <property type="entry name" value="lambda repressor-like DNA-binding domains"/>
    <property type="match status" value="1"/>
</dbReference>
<dbReference type="Proteomes" id="UP000315525">
    <property type="component" value="Unassembled WGS sequence"/>
</dbReference>
<dbReference type="CDD" id="cd00093">
    <property type="entry name" value="HTH_XRE"/>
    <property type="match status" value="1"/>
</dbReference>
<dbReference type="NCBIfam" id="TIGR02607">
    <property type="entry name" value="antidote_HigA"/>
    <property type="match status" value="1"/>
</dbReference>
<organism evidence="4 5">
    <name type="scientific">candidate division TA06 bacterium</name>
    <dbReference type="NCBI Taxonomy" id="2250710"/>
    <lineage>
        <taxon>Bacteria</taxon>
        <taxon>Bacteria division TA06</taxon>
    </lineage>
</organism>
<sequence>MAGTIVDQFDPDYAVHPGEILEETLEARGMKKTSFAVRCGLSAKTVSQIISGKAPVTPETAIQFERVLGVSAAVWSNLNTFYDLHMARVSARKRLEKQVRWAKSFPLTELVRRGIIEKPTNAVDAVEKLLNFLGVGSVDAWQERQQQLVEASVAYRHSPSFESAPESVAVWLRVGIIRAARIDARPYSKAKFKSALEEIRTVTSQPAKVFGPKMKELCRQAGVALVFVSEFPGTHLSGATCWLNKDKALILLSLRHKRDDHLWFSFYHEAAHVLLHGKKKVFLDETKRMQGGMESKADSFAANALIPERDYLAFVSQERFSKNSIMIFAKRIGIAPGIVVGRLQHDGKIPHWWHNDLKRGLRLVETTE</sequence>